<comment type="caution">
    <text evidence="1">The sequence shown here is derived from an EMBL/GenBank/DDBJ whole genome shotgun (WGS) entry which is preliminary data.</text>
</comment>
<gene>
    <name evidence="1" type="ORF">ACFQBQ_16410</name>
</gene>
<sequence length="57" mass="6554">MELLLQCKRATVYKQIKQGKIPIVESDFDLLRIDPKAWVLKLEAPNKHNPLIVKKAA</sequence>
<reference evidence="2" key="1">
    <citation type="journal article" date="2019" name="Int. J. Syst. Evol. Microbiol.">
        <title>The Global Catalogue of Microorganisms (GCM) 10K type strain sequencing project: providing services to taxonomists for standard genome sequencing and annotation.</title>
        <authorList>
            <consortium name="The Broad Institute Genomics Platform"/>
            <consortium name="The Broad Institute Genome Sequencing Center for Infectious Disease"/>
            <person name="Wu L."/>
            <person name="Ma J."/>
        </authorList>
    </citation>
    <scope>NUCLEOTIDE SEQUENCE [LARGE SCALE GENOMIC DNA]</scope>
    <source>
        <strain evidence="2">CGMCC 1.16026</strain>
    </source>
</reference>
<dbReference type="RefSeq" id="WP_263370949.1">
    <property type="nucleotide sequence ID" value="NZ_JAGSYD010000002.1"/>
</dbReference>
<accession>A0ABW1ZCI6</accession>
<protein>
    <recommendedName>
        <fullName evidence="3">Helix-turn-helix domain-containing protein</fullName>
    </recommendedName>
</protein>
<dbReference type="EMBL" id="JBHSWI010000001">
    <property type="protein sequence ID" value="MFC6647127.1"/>
    <property type="molecule type" value="Genomic_DNA"/>
</dbReference>
<keyword evidence="2" id="KW-1185">Reference proteome</keyword>
<evidence type="ECO:0000313" key="2">
    <source>
        <dbReference type="Proteomes" id="UP001596391"/>
    </source>
</evidence>
<dbReference type="Proteomes" id="UP001596391">
    <property type="component" value="Unassembled WGS sequence"/>
</dbReference>
<name>A0ABW1ZCI6_9BACT</name>
<organism evidence="1 2">
    <name type="scientific">Granulicella cerasi</name>
    <dbReference type="NCBI Taxonomy" id="741063"/>
    <lineage>
        <taxon>Bacteria</taxon>
        <taxon>Pseudomonadati</taxon>
        <taxon>Acidobacteriota</taxon>
        <taxon>Terriglobia</taxon>
        <taxon>Terriglobales</taxon>
        <taxon>Acidobacteriaceae</taxon>
        <taxon>Granulicella</taxon>
    </lineage>
</organism>
<proteinExistence type="predicted"/>
<evidence type="ECO:0000313" key="1">
    <source>
        <dbReference type="EMBL" id="MFC6647127.1"/>
    </source>
</evidence>
<evidence type="ECO:0008006" key="3">
    <source>
        <dbReference type="Google" id="ProtNLM"/>
    </source>
</evidence>